<dbReference type="EMBL" id="JAJSOW010000106">
    <property type="protein sequence ID" value="KAI9160053.1"/>
    <property type="molecule type" value="Genomic_DNA"/>
</dbReference>
<dbReference type="PANTHER" id="PTHR37984:SF5">
    <property type="entry name" value="PROTEIN NYNRIN-LIKE"/>
    <property type="match status" value="1"/>
</dbReference>
<accession>A0AAD5ICY0</accession>
<proteinExistence type="predicted"/>
<organism evidence="2 3">
    <name type="scientific">Acer negundo</name>
    <name type="common">Box elder</name>
    <dbReference type="NCBI Taxonomy" id="4023"/>
    <lineage>
        <taxon>Eukaryota</taxon>
        <taxon>Viridiplantae</taxon>
        <taxon>Streptophyta</taxon>
        <taxon>Embryophyta</taxon>
        <taxon>Tracheophyta</taxon>
        <taxon>Spermatophyta</taxon>
        <taxon>Magnoliopsida</taxon>
        <taxon>eudicotyledons</taxon>
        <taxon>Gunneridae</taxon>
        <taxon>Pentapetalae</taxon>
        <taxon>rosids</taxon>
        <taxon>malvids</taxon>
        <taxon>Sapindales</taxon>
        <taxon>Sapindaceae</taxon>
        <taxon>Hippocastanoideae</taxon>
        <taxon>Acereae</taxon>
        <taxon>Acer</taxon>
    </lineage>
</organism>
<dbReference type="Proteomes" id="UP001064489">
    <property type="component" value="Chromosome 2"/>
</dbReference>
<name>A0AAD5ICY0_ACENE</name>
<sequence>MGYDFHVEYKKGCDNIMVDALSRRHDIETTGGPSFGLSQLVPHWLEAIKDEVAIDYTLQVLQEKIQQGEALGPWKLVDGIILFKDRIYFAMNSKLALAIIKEFHGSTHEGYVKTLQRIKSKFYWKEMSTSWHLSVRKTPFEIVYGRSPQRLLSYVPGTAKVEAVKQELKSRDQILKEVRDCIALAQARMKKIYDSKHKEREFKAGDFVYLKLQL</sequence>
<dbReference type="Gene3D" id="1.10.340.70">
    <property type="match status" value="1"/>
</dbReference>
<dbReference type="InterPro" id="IPR041588">
    <property type="entry name" value="Integrase_H2C2"/>
</dbReference>
<feature type="domain" description="Integrase zinc-binding" evidence="1">
    <location>
        <begin position="93"/>
        <end position="131"/>
    </location>
</feature>
<reference evidence="2" key="2">
    <citation type="submission" date="2023-02" db="EMBL/GenBank/DDBJ databases">
        <authorList>
            <person name="Swenson N.G."/>
            <person name="Wegrzyn J.L."/>
            <person name="Mcevoy S.L."/>
        </authorList>
    </citation>
    <scope>NUCLEOTIDE SEQUENCE</scope>
    <source>
        <strain evidence="2">91603</strain>
        <tissue evidence="2">Leaf</tissue>
    </source>
</reference>
<reference evidence="2" key="1">
    <citation type="journal article" date="2022" name="Plant J.">
        <title>Strategies of tolerance reflected in two North American maple genomes.</title>
        <authorList>
            <person name="McEvoy S.L."/>
            <person name="Sezen U.U."/>
            <person name="Trouern-Trend A."/>
            <person name="McMahon S.M."/>
            <person name="Schaberg P.G."/>
            <person name="Yang J."/>
            <person name="Wegrzyn J.L."/>
            <person name="Swenson N.G."/>
        </authorList>
    </citation>
    <scope>NUCLEOTIDE SEQUENCE</scope>
    <source>
        <strain evidence="2">91603</strain>
    </source>
</reference>
<evidence type="ECO:0000313" key="3">
    <source>
        <dbReference type="Proteomes" id="UP001064489"/>
    </source>
</evidence>
<evidence type="ECO:0000259" key="1">
    <source>
        <dbReference type="Pfam" id="PF17921"/>
    </source>
</evidence>
<dbReference type="PANTHER" id="PTHR37984">
    <property type="entry name" value="PROTEIN CBG26694"/>
    <property type="match status" value="1"/>
</dbReference>
<comment type="caution">
    <text evidence="2">The sequence shown here is derived from an EMBL/GenBank/DDBJ whole genome shotgun (WGS) entry which is preliminary data.</text>
</comment>
<dbReference type="InterPro" id="IPR050951">
    <property type="entry name" value="Retrovirus_Pol_polyprotein"/>
</dbReference>
<protein>
    <recommendedName>
        <fullName evidence="1">Integrase zinc-binding domain-containing protein</fullName>
    </recommendedName>
</protein>
<dbReference type="Pfam" id="PF17921">
    <property type="entry name" value="Integrase_H2C2"/>
    <property type="match status" value="1"/>
</dbReference>
<dbReference type="AlphaFoldDB" id="A0AAD5ICY0"/>
<gene>
    <name evidence="2" type="ORF">LWI28_004616</name>
</gene>
<keyword evidence="3" id="KW-1185">Reference proteome</keyword>
<evidence type="ECO:0000313" key="2">
    <source>
        <dbReference type="EMBL" id="KAI9160053.1"/>
    </source>
</evidence>